<feature type="binding site" evidence="13">
    <location>
        <position position="806"/>
    </location>
    <ligand>
        <name>ATP</name>
        <dbReference type="ChEBI" id="CHEBI:30616"/>
    </ligand>
</feature>
<evidence type="ECO:0000256" key="7">
    <source>
        <dbReference type="ARBA" id="ARBA00022842"/>
    </source>
</evidence>
<dbReference type="Pfam" id="PF16209">
    <property type="entry name" value="PhoLip_ATPase_N"/>
    <property type="match status" value="1"/>
</dbReference>
<dbReference type="InterPro" id="IPR036412">
    <property type="entry name" value="HAD-like_sf"/>
</dbReference>
<keyword evidence="19" id="KW-1185">Reference proteome</keyword>
<feature type="binding site" evidence="13">
    <location>
        <position position="388"/>
    </location>
    <ligand>
        <name>ATP</name>
        <dbReference type="ChEBI" id="CHEBI:30616"/>
    </ligand>
</feature>
<evidence type="ECO:0000256" key="5">
    <source>
        <dbReference type="ARBA" id="ARBA00022741"/>
    </source>
</evidence>
<feature type="binding site" evidence="13">
    <location>
        <position position="577"/>
    </location>
    <ligand>
        <name>ATP</name>
        <dbReference type="ChEBI" id="CHEBI:30616"/>
    </ligand>
</feature>
<feature type="binding site" evidence="13">
    <location>
        <position position="692"/>
    </location>
    <ligand>
        <name>ATP</name>
        <dbReference type="ChEBI" id="CHEBI:30616"/>
    </ligand>
</feature>
<keyword evidence="8 15" id="KW-1278">Translocase</keyword>
<dbReference type="NCBIfam" id="TIGR01494">
    <property type="entry name" value="ATPase_P-type"/>
    <property type="match status" value="1"/>
</dbReference>
<feature type="binding site" evidence="13">
    <location>
        <position position="800"/>
    </location>
    <ligand>
        <name>ATP</name>
        <dbReference type="ChEBI" id="CHEBI:30616"/>
    </ligand>
</feature>
<feature type="binding site" evidence="13">
    <location>
        <position position="830"/>
    </location>
    <ligand>
        <name>ATP</name>
        <dbReference type="ChEBI" id="CHEBI:30616"/>
    </ligand>
</feature>
<evidence type="ECO:0000256" key="12">
    <source>
        <dbReference type="PIRSR" id="PIRSR606539-1"/>
    </source>
</evidence>
<dbReference type="Pfam" id="PF13246">
    <property type="entry name" value="Cation_ATPase"/>
    <property type="match status" value="1"/>
</dbReference>
<keyword evidence="10 15" id="KW-0472">Membrane</keyword>
<dbReference type="FunFam" id="3.40.50.1000:FF:000014">
    <property type="entry name" value="Phospholipid-transporting ATPase"/>
    <property type="match status" value="1"/>
</dbReference>
<feature type="transmembrane region" description="Helical" evidence="15">
    <location>
        <begin position="78"/>
        <end position="95"/>
    </location>
</feature>
<dbReference type="Proteomes" id="UP001162131">
    <property type="component" value="Unassembled WGS sequence"/>
</dbReference>
<feature type="domain" description="P-type ATPase N-terminal" evidence="16">
    <location>
        <begin position="14"/>
        <end position="79"/>
    </location>
</feature>
<feature type="transmembrane region" description="Helical" evidence="15">
    <location>
        <begin position="916"/>
        <end position="936"/>
    </location>
</feature>
<dbReference type="PANTHER" id="PTHR24092:SF150">
    <property type="entry name" value="PHOSPHOLIPID-TRANSPORTING ATPASE"/>
    <property type="match status" value="1"/>
</dbReference>
<keyword evidence="9 15" id="KW-1133">Transmembrane helix</keyword>
<dbReference type="InterPro" id="IPR006539">
    <property type="entry name" value="P-type_ATPase_IV"/>
</dbReference>
<feature type="transmembrane region" description="Helical" evidence="15">
    <location>
        <begin position="981"/>
        <end position="1002"/>
    </location>
</feature>
<dbReference type="GO" id="GO:0005886">
    <property type="term" value="C:plasma membrane"/>
    <property type="evidence" value="ECO:0007669"/>
    <property type="project" value="TreeGrafter"/>
</dbReference>
<comment type="caution">
    <text evidence="18">The sequence shown here is derived from an EMBL/GenBank/DDBJ whole genome shotgun (WGS) entry which is preliminary data.</text>
</comment>
<feature type="transmembrane region" description="Helical" evidence="15">
    <location>
        <begin position="884"/>
        <end position="904"/>
    </location>
</feature>
<dbReference type="PANTHER" id="PTHR24092">
    <property type="entry name" value="PROBABLE PHOSPHOLIPID-TRANSPORTING ATPASE"/>
    <property type="match status" value="1"/>
</dbReference>
<evidence type="ECO:0000256" key="15">
    <source>
        <dbReference type="RuleBase" id="RU362033"/>
    </source>
</evidence>
<dbReference type="InterPro" id="IPR023298">
    <property type="entry name" value="ATPase_P-typ_TM_dom_sf"/>
</dbReference>
<keyword evidence="5 13" id="KW-0547">Nucleotide-binding</keyword>
<keyword evidence="6 13" id="KW-0067">ATP-binding</keyword>
<feature type="transmembrane region" description="Helical" evidence="15">
    <location>
        <begin position="1086"/>
        <end position="1105"/>
    </location>
</feature>
<accession>A0AAU9JV85</accession>
<organism evidence="18 19">
    <name type="scientific">Blepharisma stoltei</name>
    <dbReference type="NCBI Taxonomy" id="1481888"/>
    <lineage>
        <taxon>Eukaryota</taxon>
        <taxon>Sar</taxon>
        <taxon>Alveolata</taxon>
        <taxon>Ciliophora</taxon>
        <taxon>Postciliodesmatophora</taxon>
        <taxon>Heterotrichea</taxon>
        <taxon>Heterotrichida</taxon>
        <taxon>Blepharismidae</taxon>
        <taxon>Blepharisma</taxon>
    </lineage>
</organism>
<comment type="subcellular location">
    <subcellularLocation>
        <location evidence="1 15">Membrane</location>
        <topology evidence="1 15">Multi-pass membrane protein</topology>
    </subcellularLocation>
</comment>
<dbReference type="InterPro" id="IPR018303">
    <property type="entry name" value="ATPase_P-typ_P_site"/>
</dbReference>
<dbReference type="PROSITE" id="PS00154">
    <property type="entry name" value="ATPASE_E1_E2"/>
    <property type="match status" value="1"/>
</dbReference>
<dbReference type="Gene3D" id="3.40.1110.10">
    <property type="entry name" value="Calcium-transporting ATPase, cytoplasmic domain N"/>
    <property type="match status" value="1"/>
</dbReference>
<feature type="transmembrane region" description="Helical" evidence="15">
    <location>
        <begin position="273"/>
        <end position="296"/>
    </location>
</feature>
<feature type="binding site" evidence="14">
    <location>
        <position position="826"/>
    </location>
    <ligand>
        <name>Mg(2+)</name>
        <dbReference type="ChEBI" id="CHEBI:18420"/>
    </ligand>
</feature>
<dbReference type="SUPFAM" id="SSF81665">
    <property type="entry name" value="Calcium ATPase, transmembrane domain M"/>
    <property type="match status" value="1"/>
</dbReference>
<evidence type="ECO:0000256" key="11">
    <source>
        <dbReference type="ARBA" id="ARBA00034036"/>
    </source>
</evidence>
<dbReference type="PRINTS" id="PR00119">
    <property type="entry name" value="CATATPASE"/>
</dbReference>
<evidence type="ECO:0000259" key="17">
    <source>
        <dbReference type="Pfam" id="PF16212"/>
    </source>
</evidence>
<evidence type="ECO:0000256" key="1">
    <source>
        <dbReference type="ARBA" id="ARBA00004141"/>
    </source>
</evidence>
<feature type="binding site" evidence="13">
    <location>
        <position position="387"/>
    </location>
    <ligand>
        <name>ATP</name>
        <dbReference type="ChEBI" id="CHEBI:30616"/>
    </ligand>
</feature>
<evidence type="ECO:0000256" key="9">
    <source>
        <dbReference type="ARBA" id="ARBA00022989"/>
    </source>
</evidence>
<evidence type="ECO:0000259" key="16">
    <source>
        <dbReference type="Pfam" id="PF16209"/>
    </source>
</evidence>
<evidence type="ECO:0000313" key="19">
    <source>
        <dbReference type="Proteomes" id="UP001162131"/>
    </source>
</evidence>
<dbReference type="NCBIfam" id="TIGR01652">
    <property type="entry name" value="ATPase-Plipid"/>
    <property type="match status" value="1"/>
</dbReference>
<feature type="binding site" evidence="13">
    <location>
        <position position="693"/>
    </location>
    <ligand>
        <name>ATP</name>
        <dbReference type="ChEBI" id="CHEBI:30616"/>
    </ligand>
</feature>
<feature type="active site" description="4-aspartylphosphate intermediate" evidence="12">
    <location>
        <position position="386"/>
    </location>
</feature>
<feature type="binding site" evidence="13">
    <location>
        <position position="505"/>
    </location>
    <ligand>
        <name>ATP</name>
        <dbReference type="ChEBI" id="CHEBI:30616"/>
    </ligand>
</feature>
<evidence type="ECO:0000256" key="4">
    <source>
        <dbReference type="ARBA" id="ARBA00022723"/>
    </source>
</evidence>
<dbReference type="Gene3D" id="2.70.150.10">
    <property type="entry name" value="Calcium-transporting ATPase, cytoplasmic transduction domain A"/>
    <property type="match status" value="1"/>
</dbReference>
<dbReference type="GO" id="GO:0005524">
    <property type="term" value="F:ATP binding"/>
    <property type="evidence" value="ECO:0007669"/>
    <property type="project" value="UniProtKB-UniRule"/>
</dbReference>
<keyword evidence="3 15" id="KW-0812">Transmembrane</keyword>
<dbReference type="InterPro" id="IPR023299">
    <property type="entry name" value="ATPase_P-typ_cyto_dom_N"/>
</dbReference>
<dbReference type="InterPro" id="IPR032630">
    <property type="entry name" value="P_typ_ATPase_c"/>
</dbReference>
<feature type="domain" description="P-type ATPase C-terminal" evidence="17">
    <location>
        <begin position="852"/>
        <end position="1115"/>
    </location>
</feature>
<dbReference type="SFLD" id="SFLDG00002">
    <property type="entry name" value="C1.7:_P-type_atpase_like"/>
    <property type="match status" value="1"/>
</dbReference>
<dbReference type="InterPro" id="IPR001757">
    <property type="entry name" value="P_typ_ATPase"/>
</dbReference>
<sequence>MAQVSEVGSQRSLYVNGFELNQLKKFPSNYVSTTKYNIITFLPLSLLEQFKRLPNVYFLIIAVLQSIPQISALTSYTAIAPICFVLAVSIIRDGFEDYLRYKADKETNSTETGIYCNGKFEKKPFKDIEVGNIICIEKDEAFPCDVVMLSNSSENGIAYIETSSLDGEKALKPRLALPITMNTIKKDEFIRMFSLIECDHPNAKIYEFKGTIEFNNQKHSITKDNLLLAGAFLRNTKWAIGVAVYTGTETKLRMNLMKRRYKQSQIEKIVNKYIIGILAIQFSLCFIHAILSGVWASKYGDDSHYLDGNTYSPGLQGFLTYFTYFLLLNTMLPISLIVSLEILKLMQGYFMQQDLSMYSTIRDRPCKVSAFSLNEELGMIQHIFSDKTGTLTRNRMEFKFCTVGNKMYGERKFLLSRHFTSVVSKATKALIFTFNTKDIENDLFTREESIPLVHPITYDNGDGKEMVSTQQELLDLFIKCMALCHECLIEEKDNEINYIGQSPDEIVLVDCAHNIGYTYAKVKASIINLHKTPFGINDQIEVLQFDKTCTLEFSSSRQRSSVLVTDLKTGKHILFTKGADTRIIPMLSPENSKEYLEKINKDLLMFSERGYRTLVFTFKYIDDEYFENWKSRYDKACTLIEGREAKVEELSEEIEKGLFLLGCTAVEDALQDEVPATIQDLLRAGINIWMLTGDKLETAENIGKTASLIDENMEVGRCPKMELKKCYRNLKKINKKFLSVKGQKETALVIEGNCLDFVLYNPNDPIVKKGSEYDDLEKVAKIRQLFLEISLGCKTVICCRVTPGQKQSIVKLMKQHTGSVTLSVGDGANDVSMILEAHIGVGIYGEEGMQAVQASDYAIGEFRYLWELLLVHGRFNYIRQSQMIMYFFYKNLIFTIPQFYYGFYCAYSGETLYDDWYLTFYNMVFTALPLIARALFEIDIKIPKRYEVGATLASGKDTLRKLIPITYDVGRLNQIFTAKKFWGWLANGFLHSVIIFFIPLYASEEGIMTSKGYNYDHWTFAITSFSSIILIVNFKLGINTNYWNLWHFLAMGITSILAYIVFIVIYDPFTSTPSNMTLYQLFATQYFYITIITTTLFVVSLDGAWQWGRRLLFPTLSEKVMDYSRKIVYKNEKRSDDDF</sequence>
<dbReference type="InterPro" id="IPR008250">
    <property type="entry name" value="ATPase_P-typ_transduc_dom_A_sf"/>
</dbReference>
<comment type="cofactor">
    <cofactor evidence="14">
        <name>Mg(2+)</name>
        <dbReference type="ChEBI" id="CHEBI:18420"/>
    </cofactor>
</comment>
<dbReference type="GO" id="GO:0140326">
    <property type="term" value="F:ATPase-coupled intramembrane lipid transporter activity"/>
    <property type="evidence" value="ECO:0007669"/>
    <property type="project" value="UniProtKB-EC"/>
</dbReference>
<dbReference type="Pfam" id="PF16212">
    <property type="entry name" value="PhoLip_ATPase_C"/>
    <property type="match status" value="1"/>
</dbReference>
<dbReference type="AlphaFoldDB" id="A0AAU9JV85"/>
<comment type="catalytic activity">
    <reaction evidence="11 15">
        <text>ATP + H2O + phospholipidSide 1 = ADP + phosphate + phospholipidSide 2.</text>
        <dbReference type="EC" id="7.6.2.1"/>
    </reaction>
</comment>
<proteinExistence type="inferred from homology"/>
<feature type="binding site" evidence="14">
    <location>
        <position position="830"/>
    </location>
    <ligand>
        <name>Mg(2+)</name>
        <dbReference type="ChEBI" id="CHEBI:18420"/>
    </ligand>
</feature>
<dbReference type="SFLD" id="SFLDF00027">
    <property type="entry name" value="p-type_atpase"/>
    <property type="match status" value="1"/>
</dbReference>
<protein>
    <recommendedName>
        <fullName evidence="15">Phospholipid-transporting ATPase</fullName>
        <ecNumber evidence="15">7.6.2.1</ecNumber>
    </recommendedName>
</protein>
<dbReference type="InterPro" id="IPR044492">
    <property type="entry name" value="P_typ_ATPase_HD_dom"/>
</dbReference>
<reference evidence="18" key="1">
    <citation type="submission" date="2021-09" db="EMBL/GenBank/DDBJ databases">
        <authorList>
            <consortium name="AG Swart"/>
            <person name="Singh M."/>
            <person name="Singh A."/>
            <person name="Seah K."/>
            <person name="Emmerich C."/>
        </authorList>
    </citation>
    <scope>NUCLEOTIDE SEQUENCE</scope>
    <source>
        <strain evidence="18">ATCC30299</strain>
    </source>
</reference>
<comment type="similarity">
    <text evidence="2 15">Belongs to the cation transport ATPase (P-type) (TC 3.A.3) family. Type IV subfamily.</text>
</comment>
<feature type="binding site" evidence="13">
    <location>
        <position position="829"/>
    </location>
    <ligand>
        <name>ATP</name>
        <dbReference type="ChEBI" id="CHEBI:30616"/>
    </ligand>
</feature>
<dbReference type="GO" id="GO:0000287">
    <property type="term" value="F:magnesium ion binding"/>
    <property type="evidence" value="ECO:0007669"/>
    <property type="project" value="UniProtKB-UniRule"/>
</dbReference>
<dbReference type="EC" id="7.6.2.1" evidence="15"/>
<feature type="binding site" evidence="13">
    <location>
        <position position="694"/>
    </location>
    <ligand>
        <name>ATP</name>
        <dbReference type="ChEBI" id="CHEBI:30616"/>
    </ligand>
</feature>
<evidence type="ECO:0000313" key="18">
    <source>
        <dbReference type="EMBL" id="CAG9329914.1"/>
    </source>
</evidence>
<keyword evidence="7 14" id="KW-0460">Magnesium</keyword>
<dbReference type="Gene3D" id="3.40.50.1000">
    <property type="entry name" value="HAD superfamily/HAD-like"/>
    <property type="match status" value="1"/>
</dbReference>
<feature type="transmembrane region" description="Helical" evidence="15">
    <location>
        <begin position="1045"/>
        <end position="1066"/>
    </location>
</feature>
<dbReference type="GO" id="GO:0045332">
    <property type="term" value="P:phospholipid translocation"/>
    <property type="evidence" value="ECO:0007669"/>
    <property type="project" value="TreeGrafter"/>
</dbReference>
<evidence type="ECO:0000256" key="6">
    <source>
        <dbReference type="ARBA" id="ARBA00022840"/>
    </source>
</evidence>
<feature type="transmembrane region" description="Helical" evidence="15">
    <location>
        <begin position="321"/>
        <end position="343"/>
    </location>
</feature>
<feature type="binding site" evidence="13">
    <location>
        <position position="612"/>
    </location>
    <ligand>
        <name>ATP</name>
        <dbReference type="ChEBI" id="CHEBI:30616"/>
    </ligand>
</feature>
<gene>
    <name evidence="18" type="ORF">BSTOLATCC_MIC50030</name>
</gene>
<feature type="binding site" evidence="13">
    <location>
        <position position="386"/>
    </location>
    <ligand>
        <name>ATP</name>
        <dbReference type="ChEBI" id="CHEBI:30616"/>
    </ligand>
</feature>
<evidence type="ECO:0000256" key="14">
    <source>
        <dbReference type="PIRSR" id="PIRSR606539-3"/>
    </source>
</evidence>
<evidence type="ECO:0000256" key="2">
    <source>
        <dbReference type="ARBA" id="ARBA00008109"/>
    </source>
</evidence>
<dbReference type="SFLD" id="SFLDS00003">
    <property type="entry name" value="Haloacid_Dehalogenase"/>
    <property type="match status" value="1"/>
</dbReference>
<dbReference type="SUPFAM" id="SSF81660">
    <property type="entry name" value="Metal cation-transporting ATPase, ATP-binding domain N"/>
    <property type="match status" value="1"/>
</dbReference>
<dbReference type="SUPFAM" id="SSF56784">
    <property type="entry name" value="HAD-like"/>
    <property type="match status" value="1"/>
</dbReference>
<evidence type="ECO:0000256" key="3">
    <source>
        <dbReference type="ARBA" id="ARBA00022692"/>
    </source>
</evidence>
<feature type="binding site" evidence="14">
    <location>
        <position position="388"/>
    </location>
    <ligand>
        <name>Mg(2+)</name>
        <dbReference type="ChEBI" id="CHEBI:18420"/>
    </ligand>
</feature>
<evidence type="ECO:0000256" key="13">
    <source>
        <dbReference type="PIRSR" id="PIRSR606539-2"/>
    </source>
</evidence>
<dbReference type="InterPro" id="IPR032631">
    <property type="entry name" value="P-type_ATPase_N"/>
</dbReference>
<name>A0AAU9JV85_9CILI</name>
<dbReference type="SUPFAM" id="SSF81653">
    <property type="entry name" value="Calcium ATPase, transduction domain A"/>
    <property type="match status" value="1"/>
</dbReference>
<dbReference type="EMBL" id="CAJZBQ010000050">
    <property type="protein sequence ID" value="CAG9329914.1"/>
    <property type="molecule type" value="Genomic_DNA"/>
</dbReference>
<dbReference type="GO" id="GO:0016887">
    <property type="term" value="F:ATP hydrolysis activity"/>
    <property type="evidence" value="ECO:0007669"/>
    <property type="project" value="InterPro"/>
</dbReference>
<dbReference type="InterPro" id="IPR023214">
    <property type="entry name" value="HAD_sf"/>
</dbReference>
<evidence type="ECO:0000256" key="10">
    <source>
        <dbReference type="ARBA" id="ARBA00023136"/>
    </source>
</evidence>
<keyword evidence="4 14" id="KW-0479">Metal-binding</keyword>
<feature type="binding site" evidence="13">
    <location>
        <position position="553"/>
    </location>
    <ligand>
        <name>ATP</name>
        <dbReference type="ChEBI" id="CHEBI:30616"/>
    </ligand>
</feature>
<evidence type="ECO:0000256" key="8">
    <source>
        <dbReference type="ARBA" id="ARBA00022967"/>
    </source>
</evidence>
<feature type="transmembrane region" description="Helical" evidence="15">
    <location>
        <begin position="1017"/>
        <end position="1038"/>
    </location>
</feature>
<feature type="binding site" evidence="14">
    <location>
        <position position="386"/>
    </location>
    <ligand>
        <name>Mg(2+)</name>
        <dbReference type="ChEBI" id="CHEBI:18420"/>
    </ligand>
</feature>